<name>A0A930YJY9_9ACTN</name>
<dbReference type="GO" id="GO:0005737">
    <property type="term" value="C:cytoplasm"/>
    <property type="evidence" value="ECO:0007669"/>
    <property type="project" value="TreeGrafter"/>
</dbReference>
<dbReference type="AlphaFoldDB" id="A0A930YJY9"/>
<evidence type="ECO:0000256" key="2">
    <source>
        <dbReference type="ARBA" id="ARBA00022737"/>
    </source>
</evidence>
<dbReference type="RefSeq" id="WP_194697972.1">
    <property type="nucleotide sequence ID" value="NZ_JADKPO010000032.1"/>
</dbReference>
<keyword evidence="6" id="KW-1185">Reference proteome</keyword>
<dbReference type="PANTHER" id="PTHR45982:SF1">
    <property type="entry name" value="REGULATOR OF CHROMOSOME CONDENSATION"/>
    <property type="match status" value="1"/>
</dbReference>
<dbReference type="InterPro" id="IPR009091">
    <property type="entry name" value="RCC1/BLIP-II"/>
</dbReference>
<dbReference type="InterPro" id="IPR051553">
    <property type="entry name" value="Ran_GTPase-activating"/>
</dbReference>
<dbReference type="SUPFAM" id="SSF50985">
    <property type="entry name" value="RCC1/BLIP-II"/>
    <property type="match status" value="2"/>
</dbReference>
<dbReference type="Gene3D" id="2.130.10.30">
    <property type="entry name" value="Regulator of chromosome condensation 1/beta-lactamase-inhibitor protein II"/>
    <property type="match status" value="2"/>
</dbReference>
<dbReference type="Proteomes" id="UP000660668">
    <property type="component" value="Unassembled WGS sequence"/>
</dbReference>
<evidence type="ECO:0000313" key="5">
    <source>
        <dbReference type="EMBL" id="MBF4769827.1"/>
    </source>
</evidence>
<sequence>MSVAKGTARRAVVLLATMGAVALSVVALEVPATADRAEGSTSAARVDAGSLATGGSHSCAITTSGGLRCWGDNEFGQLAQGNVADIGNDSGESSVAVGLGADTAVAAASGDNHSCVVLSSGVVRCWGQNDQGQLGQGNTENIGDESIEPKTVVVDLGGAKAIDVVAGIKATCALLVGGSVRCWGDGSYGKLAQGNINSIGDAPGETTVAVDLGGTAAVALTSGGNFFCALMAGGVVRCWGYNFEGELGQGNTDNVGDEPDESTVAVDLQGHQAKAVASGLGHTCVIIEDGTVRCWGGNWVGQLGQGNILDIGDQAGEHPVAVNLGGHTAVALGAGDESPCAILDDGSLRCWGDNSNGQLGQGNTESIGDDAGETTVAVDTGGHRVIAVGGGRSFTCAVWDDRSAHCWGSGPDGELGVGGLVEYGKTAGQTAGLTEPTLLGGELFGRDLDADGVRDATDACPTVAAPGRANGCPVVQQVTLKGRWVQVKAFVKRIKPARGCPAQATVTVKRGTKVLVTKKMTAVKRTRNGVKGCLVTGQVRLAKKPAATATIRVVITGRNVKTRTFTAVRI</sequence>
<dbReference type="PROSITE" id="PS50012">
    <property type="entry name" value="RCC1_3"/>
    <property type="match status" value="4"/>
</dbReference>
<evidence type="ECO:0000256" key="1">
    <source>
        <dbReference type="ARBA" id="ARBA00022658"/>
    </source>
</evidence>
<keyword evidence="2" id="KW-0677">Repeat</keyword>
<feature type="chain" id="PRO_5038776613" description="RCC1-like domain-containing protein" evidence="3">
    <location>
        <begin position="28"/>
        <end position="570"/>
    </location>
</feature>
<evidence type="ECO:0000256" key="3">
    <source>
        <dbReference type="SAM" id="SignalP"/>
    </source>
</evidence>
<dbReference type="Pfam" id="PF25390">
    <property type="entry name" value="WD40_RLD"/>
    <property type="match status" value="1"/>
</dbReference>
<organism evidence="5 6">
    <name type="scientific">Nocardioides agariphilus</name>
    <dbReference type="NCBI Taxonomy" id="433664"/>
    <lineage>
        <taxon>Bacteria</taxon>
        <taxon>Bacillati</taxon>
        <taxon>Actinomycetota</taxon>
        <taxon>Actinomycetes</taxon>
        <taxon>Propionibacteriales</taxon>
        <taxon>Nocardioidaceae</taxon>
        <taxon>Nocardioides</taxon>
    </lineage>
</organism>
<reference evidence="5" key="1">
    <citation type="submission" date="2020-11" db="EMBL/GenBank/DDBJ databases">
        <title>Nocardioides cynanchi sp. nov., isolated from soil of rhizosphere of Cynanchum wilfordii.</title>
        <authorList>
            <person name="Lee J.-S."/>
            <person name="Suh M.K."/>
            <person name="Kim J.-S."/>
        </authorList>
    </citation>
    <scope>NUCLEOTIDE SEQUENCE</scope>
    <source>
        <strain evidence="5">KCTC 19276</strain>
    </source>
</reference>
<dbReference type="EMBL" id="JADKPO010000032">
    <property type="protein sequence ID" value="MBF4769827.1"/>
    <property type="molecule type" value="Genomic_DNA"/>
</dbReference>
<proteinExistence type="predicted"/>
<accession>A0A930YJY9</accession>
<feature type="domain" description="RCC1-like" evidence="4">
    <location>
        <begin position="49"/>
        <end position="396"/>
    </location>
</feature>
<comment type="caution">
    <text evidence="5">The sequence shown here is derived from an EMBL/GenBank/DDBJ whole genome shotgun (WGS) entry which is preliminary data.</text>
</comment>
<feature type="signal peptide" evidence="3">
    <location>
        <begin position="1"/>
        <end position="27"/>
    </location>
</feature>
<dbReference type="InterPro" id="IPR000408">
    <property type="entry name" value="Reg_chr_condens"/>
</dbReference>
<protein>
    <recommendedName>
        <fullName evidence="4">RCC1-like domain-containing protein</fullName>
    </recommendedName>
</protein>
<keyword evidence="1" id="KW-0344">Guanine-nucleotide releasing factor</keyword>
<dbReference type="InterPro" id="IPR058923">
    <property type="entry name" value="RCC1-like_dom"/>
</dbReference>
<gene>
    <name evidence="5" type="ORF">ISU10_18815</name>
</gene>
<keyword evidence="3" id="KW-0732">Signal</keyword>
<evidence type="ECO:0000259" key="4">
    <source>
        <dbReference type="Pfam" id="PF25390"/>
    </source>
</evidence>
<evidence type="ECO:0000313" key="6">
    <source>
        <dbReference type="Proteomes" id="UP000660668"/>
    </source>
</evidence>
<dbReference type="PANTHER" id="PTHR45982">
    <property type="entry name" value="REGULATOR OF CHROMOSOME CONDENSATION"/>
    <property type="match status" value="1"/>
</dbReference>
<dbReference type="PRINTS" id="PR00633">
    <property type="entry name" value="RCCNDNSATION"/>
</dbReference>
<dbReference type="GO" id="GO:0005085">
    <property type="term" value="F:guanyl-nucleotide exchange factor activity"/>
    <property type="evidence" value="ECO:0007669"/>
    <property type="project" value="TreeGrafter"/>
</dbReference>